<dbReference type="EMBL" id="CACVKT020001211">
    <property type="protein sequence ID" value="CAC5366037.1"/>
    <property type="molecule type" value="Genomic_DNA"/>
</dbReference>
<dbReference type="OrthoDB" id="10365848at2759"/>
<sequence length="176" mass="20080">MKTQNVGKTFIHSNGSDCTAIDYILYPENFSDNILHLRRLEITSNISDHYPVCANIKFSFSMKPAQGIESNNGQIVRKIDWHKIDKDLYKQVVSDQLDKCDFTINDPVEIDKAVTNMNTALTRALTAIVPSQKGKKRKPKLKFMTHNIYLAIKAKKNAFCEWKINGRPEIPSNPLL</sequence>
<gene>
    <name evidence="1" type="ORF">MCOR_6493</name>
</gene>
<reference evidence="1 2" key="1">
    <citation type="submission" date="2020-06" db="EMBL/GenBank/DDBJ databases">
        <authorList>
            <person name="Li R."/>
            <person name="Bekaert M."/>
        </authorList>
    </citation>
    <scope>NUCLEOTIDE SEQUENCE [LARGE SCALE GENOMIC DNA]</scope>
    <source>
        <strain evidence="2">wild</strain>
    </source>
</reference>
<proteinExistence type="predicted"/>
<dbReference type="AlphaFoldDB" id="A0A6J8ACZ4"/>
<evidence type="ECO:0000313" key="2">
    <source>
        <dbReference type="Proteomes" id="UP000507470"/>
    </source>
</evidence>
<evidence type="ECO:0008006" key="3">
    <source>
        <dbReference type="Google" id="ProtNLM"/>
    </source>
</evidence>
<name>A0A6J8ACZ4_MYTCO</name>
<evidence type="ECO:0000313" key="1">
    <source>
        <dbReference type="EMBL" id="CAC5366037.1"/>
    </source>
</evidence>
<organism evidence="1 2">
    <name type="scientific">Mytilus coruscus</name>
    <name type="common">Sea mussel</name>
    <dbReference type="NCBI Taxonomy" id="42192"/>
    <lineage>
        <taxon>Eukaryota</taxon>
        <taxon>Metazoa</taxon>
        <taxon>Spiralia</taxon>
        <taxon>Lophotrochozoa</taxon>
        <taxon>Mollusca</taxon>
        <taxon>Bivalvia</taxon>
        <taxon>Autobranchia</taxon>
        <taxon>Pteriomorphia</taxon>
        <taxon>Mytilida</taxon>
        <taxon>Mytiloidea</taxon>
        <taxon>Mytilidae</taxon>
        <taxon>Mytilinae</taxon>
        <taxon>Mytilus</taxon>
    </lineage>
</organism>
<dbReference type="InterPro" id="IPR036691">
    <property type="entry name" value="Endo/exonu/phosph_ase_sf"/>
</dbReference>
<dbReference type="SUPFAM" id="SSF56219">
    <property type="entry name" value="DNase I-like"/>
    <property type="match status" value="1"/>
</dbReference>
<protein>
    <recommendedName>
        <fullName evidence="3">Endonuclease/exonuclease/phosphatase domain-containing protein</fullName>
    </recommendedName>
</protein>
<accession>A0A6J8ACZ4</accession>
<keyword evidence="2" id="KW-1185">Reference proteome</keyword>
<dbReference type="Proteomes" id="UP000507470">
    <property type="component" value="Unassembled WGS sequence"/>
</dbReference>